<evidence type="ECO:0000313" key="2">
    <source>
        <dbReference type="EMBL" id="KAL3524866.1"/>
    </source>
</evidence>
<proteinExistence type="predicted"/>
<gene>
    <name evidence="2" type="ORF">ACH5RR_013238</name>
</gene>
<reference evidence="2 3" key="1">
    <citation type="submission" date="2024-11" db="EMBL/GenBank/DDBJ databases">
        <title>A near-complete genome assembly of Cinchona calisaya.</title>
        <authorList>
            <person name="Lian D.C."/>
            <person name="Zhao X.W."/>
            <person name="Wei L."/>
        </authorList>
    </citation>
    <scope>NUCLEOTIDE SEQUENCE [LARGE SCALE GENOMIC DNA]</scope>
    <source>
        <tissue evidence="2">Nenye</tissue>
    </source>
</reference>
<comment type="caution">
    <text evidence="2">The sequence shown here is derived from an EMBL/GenBank/DDBJ whole genome shotgun (WGS) entry which is preliminary data.</text>
</comment>
<dbReference type="AlphaFoldDB" id="A0ABD2ZZH3"/>
<sequence length="102" mass="11307">MELKILGLNKFLKLTKASNGIKVFAKHSYIIGYIAARDKLVKNSNLYLGTPYNKKVNVKKLNDLESQFKELIPLPKPIGANGPLAKNPQKTEANSEVVPENS</sequence>
<organism evidence="2 3">
    <name type="scientific">Cinchona calisaya</name>
    <dbReference type="NCBI Taxonomy" id="153742"/>
    <lineage>
        <taxon>Eukaryota</taxon>
        <taxon>Viridiplantae</taxon>
        <taxon>Streptophyta</taxon>
        <taxon>Embryophyta</taxon>
        <taxon>Tracheophyta</taxon>
        <taxon>Spermatophyta</taxon>
        <taxon>Magnoliopsida</taxon>
        <taxon>eudicotyledons</taxon>
        <taxon>Gunneridae</taxon>
        <taxon>Pentapetalae</taxon>
        <taxon>asterids</taxon>
        <taxon>lamiids</taxon>
        <taxon>Gentianales</taxon>
        <taxon>Rubiaceae</taxon>
        <taxon>Cinchonoideae</taxon>
        <taxon>Cinchoneae</taxon>
        <taxon>Cinchona</taxon>
    </lineage>
</organism>
<evidence type="ECO:0000313" key="3">
    <source>
        <dbReference type="Proteomes" id="UP001630127"/>
    </source>
</evidence>
<name>A0ABD2ZZH3_9GENT</name>
<dbReference type="Proteomes" id="UP001630127">
    <property type="component" value="Unassembled WGS sequence"/>
</dbReference>
<evidence type="ECO:0000256" key="1">
    <source>
        <dbReference type="SAM" id="MobiDB-lite"/>
    </source>
</evidence>
<feature type="compositionally biased region" description="Polar residues" evidence="1">
    <location>
        <begin position="88"/>
        <end position="102"/>
    </location>
</feature>
<feature type="region of interest" description="Disordered" evidence="1">
    <location>
        <begin position="77"/>
        <end position="102"/>
    </location>
</feature>
<accession>A0ABD2ZZH3</accession>
<protein>
    <submittedName>
        <fullName evidence="2">Uncharacterized protein</fullName>
    </submittedName>
</protein>
<keyword evidence="3" id="KW-1185">Reference proteome</keyword>
<dbReference type="EMBL" id="JBJUIK010000006">
    <property type="protein sequence ID" value="KAL3524866.1"/>
    <property type="molecule type" value="Genomic_DNA"/>
</dbReference>